<dbReference type="GO" id="GO:0072669">
    <property type="term" value="C:tRNA-splicing ligase complex"/>
    <property type="evidence" value="ECO:0007669"/>
    <property type="project" value="TreeGrafter"/>
</dbReference>
<keyword evidence="2" id="KW-0819">tRNA processing</keyword>
<dbReference type="GO" id="GO:0006388">
    <property type="term" value="P:tRNA splicing, via endonucleolytic cleavage and ligation"/>
    <property type="evidence" value="ECO:0007669"/>
    <property type="project" value="TreeGrafter"/>
</dbReference>
<organism evidence="7 8">
    <name type="scientific">Pleodorina starrii</name>
    <dbReference type="NCBI Taxonomy" id="330485"/>
    <lineage>
        <taxon>Eukaryota</taxon>
        <taxon>Viridiplantae</taxon>
        <taxon>Chlorophyta</taxon>
        <taxon>core chlorophytes</taxon>
        <taxon>Chlorophyceae</taxon>
        <taxon>CS clade</taxon>
        <taxon>Chlamydomonadales</taxon>
        <taxon>Volvocaceae</taxon>
        <taxon>Pleodorina</taxon>
    </lineage>
</organism>
<dbReference type="InterPro" id="IPR023572">
    <property type="entry name" value="Archease_dom"/>
</dbReference>
<name>A0A9W6F9J5_9CHLO</name>
<accession>A0A9W6F9J5</accession>
<evidence type="ECO:0000256" key="5">
    <source>
        <dbReference type="SAM" id="MobiDB-lite"/>
    </source>
</evidence>
<dbReference type="PANTHER" id="PTHR12682:SF11">
    <property type="entry name" value="PROTEIN ARCHEASE"/>
    <property type="match status" value="1"/>
</dbReference>
<dbReference type="InterPro" id="IPR002804">
    <property type="entry name" value="Archease"/>
</dbReference>
<keyword evidence="4" id="KW-0106">Calcium</keyword>
<comment type="similarity">
    <text evidence="1">Belongs to the archease family.</text>
</comment>
<sequence>MDEGEALPQRQNARRRLRARNEAEDQPPSREAVCAPTSSGRAAVGHGRIKDGASAAAAAPDGALQAGPTISHTGPEATGEGSKSPTRAPRSREREEEEEDQQRPGSAPGDDGGGGGGGDGALPAYRSAAVGAFKFEYLDHTADVQLHAWGRDLKEAFENCGLAMFNYMSPLELVRPRETRSYRAEGHDLPSLLYGFLDELLFVFATELFLAASLTITTFDRVNWVIEAEGVGEAFDREVHEVGTEIKAITYSAMAISEERPDDAEVFVIVDI</sequence>
<dbReference type="FunFam" id="3.55.10.10:FF:000001">
    <property type="entry name" value="protein archease isoform X1"/>
    <property type="match status" value="1"/>
</dbReference>
<dbReference type="EMBL" id="BRXU01000045">
    <property type="protein sequence ID" value="GLC61394.1"/>
    <property type="molecule type" value="Genomic_DNA"/>
</dbReference>
<dbReference type="Pfam" id="PF01951">
    <property type="entry name" value="Archease"/>
    <property type="match status" value="1"/>
</dbReference>
<feature type="domain" description="Archease" evidence="6">
    <location>
        <begin position="135"/>
        <end position="272"/>
    </location>
</feature>
<dbReference type="InterPro" id="IPR036820">
    <property type="entry name" value="Archease_dom_sf"/>
</dbReference>
<gene>
    <name evidence="7" type="primary">PLESTBF000891</name>
    <name evidence="7" type="ORF">PLESTB_001751400</name>
</gene>
<evidence type="ECO:0000313" key="8">
    <source>
        <dbReference type="Proteomes" id="UP001165080"/>
    </source>
</evidence>
<evidence type="ECO:0000256" key="1">
    <source>
        <dbReference type="ARBA" id="ARBA00007963"/>
    </source>
</evidence>
<dbReference type="GO" id="GO:0046872">
    <property type="term" value="F:metal ion binding"/>
    <property type="evidence" value="ECO:0007669"/>
    <property type="project" value="UniProtKB-KW"/>
</dbReference>
<feature type="region of interest" description="Disordered" evidence="5">
    <location>
        <begin position="1"/>
        <end position="121"/>
    </location>
</feature>
<keyword evidence="3" id="KW-0479">Metal-binding</keyword>
<reference evidence="7 8" key="1">
    <citation type="journal article" date="2023" name="Commun. Biol.">
        <title>Reorganization of the ancestral sex-determining regions during the evolution of trioecy in Pleodorina starrii.</title>
        <authorList>
            <person name="Takahashi K."/>
            <person name="Suzuki S."/>
            <person name="Kawai-Toyooka H."/>
            <person name="Yamamoto K."/>
            <person name="Hamaji T."/>
            <person name="Ootsuki R."/>
            <person name="Yamaguchi H."/>
            <person name="Kawachi M."/>
            <person name="Higashiyama T."/>
            <person name="Nozaki H."/>
        </authorList>
    </citation>
    <scope>NUCLEOTIDE SEQUENCE [LARGE SCALE GENOMIC DNA]</scope>
    <source>
        <strain evidence="7 8">NIES-4479</strain>
    </source>
</reference>
<evidence type="ECO:0000256" key="3">
    <source>
        <dbReference type="ARBA" id="ARBA00022723"/>
    </source>
</evidence>
<dbReference type="Gene3D" id="3.55.10.10">
    <property type="entry name" value="Archease domain"/>
    <property type="match status" value="1"/>
</dbReference>
<evidence type="ECO:0000256" key="4">
    <source>
        <dbReference type="ARBA" id="ARBA00022837"/>
    </source>
</evidence>
<feature type="compositionally biased region" description="Gly residues" evidence="5">
    <location>
        <begin position="110"/>
        <end position="120"/>
    </location>
</feature>
<evidence type="ECO:0000313" key="7">
    <source>
        <dbReference type="EMBL" id="GLC61394.1"/>
    </source>
</evidence>
<keyword evidence="8" id="KW-1185">Reference proteome</keyword>
<dbReference type="PANTHER" id="PTHR12682">
    <property type="entry name" value="ARCHEASE"/>
    <property type="match status" value="1"/>
</dbReference>
<evidence type="ECO:0000259" key="6">
    <source>
        <dbReference type="Pfam" id="PF01951"/>
    </source>
</evidence>
<protein>
    <recommendedName>
        <fullName evidence="6">Archease domain-containing protein</fullName>
    </recommendedName>
</protein>
<feature type="compositionally biased region" description="Low complexity" evidence="5">
    <location>
        <begin position="52"/>
        <end position="67"/>
    </location>
</feature>
<dbReference type="Proteomes" id="UP001165080">
    <property type="component" value="Unassembled WGS sequence"/>
</dbReference>
<comment type="caution">
    <text evidence="7">The sequence shown here is derived from an EMBL/GenBank/DDBJ whole genome shotgun (WGS) entry which is preliminary data.</text>
</comment>
<dbReference type="SUPFAM" id="SSF69819">
    <property type="entry name" value="MTH1598-like"/>
    <property type="match status" value="1"/>
</dbReference>
<evidence type="ECO:0000256" key="2">
    <source>
        <dbReference type="ARBA" id="ARBA00022694"/>
    </source>
</evidence>
<feature type="compositionally biased region" description="Low complexity" evidence="5">
    <location>
        <begin position="1"/>
        <end position="11"/>
    </location>
</feature>
<proteinExistence type="inferred from homology"/>
<dbReference type="AlphaFoldDB" id="A0A9W6F9J5"/>